<dbReference type="SUPFAM" id="SSF56281">
    <property type="entry name" value="Metallo-hydrolase/oxidoreductase"/>
    <property type="match status" value="1"/>
</dbReference>
<dbReference type="InterPro" id="IPR050114">
    <property type="entry name" value="UPF0173_UPF0282_UlaG_hydrolase"/>
</dbReference>
<protein>
    <submittedName>
        <fullName evidence="2">L-ascorbate metabolism protein UlaG, beta-lactamase superfamily</fullName>
    </submittedName>
</protein>
<dbReference type="SMART" id="SM00849">
    <property type="entry name" value="Lactamase_B"/>
    <property type="match status" value="1"/>
</dbReference>
<dbReference type="Gene3D" id="3.60.15.10">
    <property type="entry name" value="Ribonuclease Z/Hydroxyacylglutathione hydrolase-like"/>
    <property type="match status" value="1"/>
</dbReference>
<dbReference type="InterPro" id="IPR001279">
    <property type="entry name" value="Metallo-B-lactamas"/>
</dbReference>
<dbReference type="InterPro" id="IPR036866">
    <property type="entry name" value="RibonucZ/Hydroxyglut_hydro"/>
</dbReference>
<dbReference type="EMBL" id="FMHW01000002">
    <property type="protein sequence ID" value="SCL23895.1"/>
    <property type="molecule type" value="Genomic_DNA"/>
</dbReference>
<feature type="domain" description="Metallo-beta-lactamase" evidence="1">
    <location>
        <begin position="7"/>
        <end position="168"/>
    </location>
</feature>
<proteinExistence type="predicted"/>
<dbReference type="OrthoDB" id="3190691at2"/>
<dbReference type="PANTHER" id="PTHR43546">
    <property type="entry name" value="UPF0173 METAL-DEPENDENT HYDROLASE MJ1163-RELATED"/>
    <property type="match status" value="1"/>
</dbReference>
<name>A0A1C6S336_9ACTN</name>
<dbReference type="RefSeq" id="WP_091641217.1">
    <property type="nucleotide sequence ID" value="NZ_FMHW01000002.1"/>
</dbReference>
<organism evidence="2 3">
    <name type="scientific">Micromonospora pallida</name>
    <dbReference type="NCBI Taxonomy" id="145854"/>
    <lineage>
        <taxon>Bacteria</taxon>
        <taxon>Bacillati</taxon>
        <taxon>Actinomycetota</taxon>
        <taxon>Actinomycetes</taxon>
        <taxon>Micromonosporales</taxon>
        <taxon>Micromonosporaceae</taxon>
        <taxon>Micromonospora</taxon>
    </lineage>
</organism>
<sequence>MRIIKFTHACVRIEHEGRVLVLDPGTWSEPRALAGADAVLVTHEHTDHVDVLRLLGLGVPVYLPAEARLDGLAALPVTRVRAGERFTAAGFTVRAVGGRHATIHDGQPDCANLGYLVDDRLYHPGDSLHRPDAPVETLLVPAQASWLKLTEAIDFARAVDPARVFPIHDAQLNERGMASVNGWFGEALGGRYRYLAPGETA</sequence>
<dbReference type="STRING" id="145854.GA0074692_1667"/>
<evidence type="ECO:0000259" key="1">
    <source>
        <dbReference type="SMART" id="SM00849"/>
    </source>
</evidence>
<dbReference type="Proteomes" id="UP000198959">
    <property type="component" value="Unassembled WGS sequence"/>
</dbReference>
<gene>
    <name evidence="2" type="ORF">GA0074692_1667</name>
</gene>
<accession>A0A1C6S336</accession>
<dbReference type="Pfam" id="PF13483">
    <property type="entry name" value="Lactamase_B_3"/>
    <property type="match status" value="1"/>
</dbReference>
<dbReference type="AlphaFoldDB" id="A0A1C6S336"/>
<reference evidence="3" key="1">
    <citation type="submission" date="2016-06" db="EMBL/GenBank/DDBJ databases">
        <authorList>
            <person name="Varghese N."/>
            <person name="Submissions Spin"/>
        </authorList>
    </citation>
    <scope>NUCLEOTIDE SEQUENCE [LARGE SCALE GENOMIC DNA]</scope>
    <source>
        <strain evidence="3">DSM 43817</strain>
    </source>
</reference>
<keyword evidence="3" id="KW-1185">Reference proteome</keyword>
<evidence type="ECO:0000313" key="3">
    <source>
        <dbReference type="Proteomes" id="UP000198959"/>
    </source>
</evidence>
<evidence type="ECO:0000313" key="2">
    <source>
        <dbReference type="EMBL" id="SCL23895.1"/>
    </source>
</evidence>
<dbReference type="PANTHER" id="PTHR43546:SF3">
    <property type="entry name" value="UPF0173 METAL-DEPENDENT HYDROLASE MJ1163"/>
    <property type="match status" value="1"/>
</dbReference>